<organism evidence="2 3">
    <name type="scientific">Bacteroides coprosuis DSM 18011</name>
    <dbReference type="NCBI Taxonomy" id="679937"/>
    <lineage>
        <taxon>Bacteria</taxon>
        <taxon>Pseudomonadati</taxon>
        <taxon>Bacteroidota</taxon>
        <taxon>Bacteroidia</taxon>
        <taxon>Bacteroidales</taxon>
        <taxon>Bacteroidaceae</taxon>
        <taxon>Bacteroides</taxon>
    </lineage>
</organism>
<dbReference type="Proteomes" id="UP000018439">
    <property type="component" value="Chromosome"/>
</dbReference>
<evidence type="ECO:0000313" key="2">
    <source>
        <dbReference type="EMBL" id="EGJ71737.1"/>
    </source>
</evidence>
<keyword evidence="3" id="KW-1185">Reference proteome</keyword>
<evidence type="ECO:0000256" key="1">
    <source>
        <dbReference type="SAM" id="SignalP"/>
    </source>
</evidence>
<proteinExistence type="predicted"/>
<feature type="chain" id="PRO_5003305384" description="DUF4468 domain-containing protein" evidence="1">
    <location>
        <begin position="20"/>
        <end position="183"/>
    </location>
</feature>
<keyword evidence="1" id="KW-0732">Signal</keyword>
<accession>F3ZQ71</accession>
<feature type="signal peptide" evidence="1">
    <location>
        <begin position="1"/>
        <end position="19"/>
    </location>
</feature>
<evidence type="ECO:0000313" key="3">
    <source>
        <dbReference type="Proteomes" id="UP000018439"/>
    </source>
</evidence>
<reference evidence="2 3" key="1">
    <citation type="journal article" date="2011" name="Stand. Genomic Sci.">
        <title>Non-contiguous finished genome sequence of Bacteroides coprosuis type strain (PC139).</title>
        <authorList>
            <person name="Land M."/>
            <person name="Held B."/>
            <person name="Gronow S."/>
            <person name="Abt B."/>
            <person name="Lucas S."/>
            <person name="Del Rio T.G."/>
            <person name="Nolan M."/>
            <person name="Tice H."/>
            <person name="Cheng J.F."/>
            <person name="Pitluck S."/>
            <person name="Liolios K."/>
            <person name="Pagani I."/>
            <person name="Ivanova N."/>
            <person name="Mavromatis K."/>
            <person name="Mikhailova N."/>
            <person name="Pati A."/>
            <person name="Tapia R."/>
            <person name="Han C."/>
            <person name="Goodwin L."/>
            <person name="Chen A."/>
            <person name="Palaniappan K."/>
            <person name="Hauser L."/>
            <person name="Brambilla E.M."/>
            <person name="Rohde M."/>
            <person name="Goker M."/>
            <person name="Detter J.C."/>
            <person name="Woyke T."/>
            <person name="Bristow J."/>
            <person name="Eisen J.A."/>
            <person name="Markowitz V."/>
            <person name="Hugenholtz P."/>
            <person name="Kyrpides N.C."/>
            <person name="Klenk H.P."/>
            <person name="Lapidus A."/>
        </authorList>
    </citation>
    <scope>NUCLEOTIDE SEQUENCE [LARGE SCALE GENOMIC DNA]</scope>
    <source>
        <strain evidence="2 3">DSM 18011</strain>
    </source>
</reference>
<dbReference type="EMBL" id="CM001167">
    <property type="protein sequence ID" value="EGJ71737.1"/>
    <property type="molecule type" value="Genomic_DNA"/>
</dbReference>
<name>F3ZQ71_9BACE</name>
<dbReference type="HOGENOM" id="CLU_1472394_0_0_10"/>
<gene>
    <name evidence="2" type="ORF">Bcop_1544</name>
</gene>
<evidence type="ECO:0008006" key="4">
    <source>
        <dbReference type="Google" id="ProtNLM"/>
    </source>
</evidence>
<dbReference type="AlphaFoldDB" id="F3ZQ71"/>
<sequence>MKKILFLFLFAVTPLLAKAQFELTYHGFKNSVDASNFFEVSTPNASQEEIYNQVLTYFISRKKIGDEIQEYKNKDWITYSTESPQQIKRGLGDSYTLVYEITVQIEDGKVKIISPIIECYAYGAANNILYRLFVSPEVARGSEGSSSYLFKKDDEPSKKNRVADIEQIINTEVQKLADTLTNK</sequence>
<protein>
    <recommendedName>
        <fullName evidence="4">DUF4468 domain-containing protein</fullName>
    </recommendedName>
</protein>